<comment type="caution">
    <text evidence="2">The sequence shown here is derived from an EMBL/GenBank/DDBJ whole genome shotgun (WGS) entry which is preliminary data.</text>
</comment>
<evidence type="ECO:0000256" key="1">
    <source>
        <dbReference type="SAM" id="MobiDB-lite"/>
    </source>
</evidence>
<organism evidence="2">
    <name type="scientific">marine sediment metagenome</name>
    <dbReference type="NCBI Taxonomy" id="412755"/>
    <lineage>
        <taxon>unclassified sequences</taxon>
        <taxon>metagenomes</taxon>
        <taxon>ecological metagenomes</taxon>
    </lineage>
</organism>
<dbReference type="EMBL" id="LAZR01025196">
    <property type="protein sequence ID" value="KKL72684.1"/>
    <property type="molecule type" value="Genomic_DNA"/>
</dbReference>
<dbReference type="AlphaFoldDB" id="A0A0F9EFD7"/>
<accession>A0A0F9EFD7</accession>
<proteinExistence type="predicted"/>
<sequence length="113" mass="12845">MSRHPTVMYRPEPSDCQHEPPYPAHETVMVALCDPSLVVHADHDRQCRRQGPHPWKDCGHVNGACWDCGKVPTDEKDRQTVELGFNCQACFDRGTAELREFCRRASRRASATP</sequence>
<protein>
    <submittedName>
        <fullName evidence="2">Uncharacterized protein</fullName>
    </submittedName>
</protein>
<feature type="region of interest" description="Disordered" evidence="1">
    <location>
        <begin position="1"/>
        <end position="21"/>
    </location>
</feature>
<gene>
    <name evidence="2" type="ORF">LCGC14_2082490</name>
</gene>
<name>A0A0F9EFD7_9ZZZZ</name>
<reference evidence="2" key="1">
    <citation type="journal article" date="2015" name="Nature">
        <title>Complex archaea that bridge the gap between prokaryotes and eukaryotes.</title>
        <authorList>
            <person name="Spang A."/>
            <person name="Saw J.H."/>
            <person name="Jorgensen S.L."/>
            <person name="Zaremba-Niedzwiedzka K."/>
            <person name="Martijn J."/>
            <person name="Lind A.E."/>
            <person name="van Eijk R."/>
            <person name="Schleper C."/>
            <person name="Guy L."/>
            <person name="Ettema T.J."/>
        </authorList>
    </citation>
    <scope>NUCLEOTIDE SEQUENCE</scope>
</reference>
<evidence type="ECO:0000313" key="2">
    <source>
        <dbReference type="EMBL" id="KKL72684.1"/>
    </source>
</evidence>